<reference evidence="1 2" key="1">
    <citation type="submission" date="2015-01" db="EMBL/GenBank/DDBJ databases">
        <title>Evolution of Trichinella species and genotypes.</title>
        <authorList>
            <person name="Korhonen P.K."/>
            <person name="Edoardo P."/>
            <person name="Giuseppe L.R."/>
            <person name="Gasser R.B."/>
        </authorList>
    </citation>
    <scope>NUCLEOTIDE SEQUENCE [LARGE SCALE GENOMIC DNA]</scope>
    <source>
        <strain evidence="1">ISS37</strain>
    </source>
</reference>
<protein>
    <submittedName>
        <fullName evidence="1">Uncharacterized protein</fullName>
    </submittedName>
</protein>
<proteinExistence type="predicted"/>
<gene>
    <name evidence="1" type="ORF">T07_867</name>
</gene>
<dbReference type="AlphaFoldDB" id="A0A0V0SD95"/>
<organism evidence="1 2">
    <name type="scientific">Trichinella nelsoni</name>
    <dbReference type="NCBI Taxonomy" id="6336"/>
    <lineage>
        <taxon>Eukaryota</taxon>
        <taxon>Metazoa</taxon>
        <taxon>Ecdysozoa</taxon>
        <taxon>Nematoda</taxon>
        <taxon>Enoplea</taxon>
        <taxon>Dorylaimia</taxon>
        <taxon>Trichinellida</taxon>
        <taxon>Trichinellidae</taxon>
        <taxon>Trichinella</taxon>
    </lineage>
</organism>
<accession>A0A0V0SD95</accession>
<sequence>MLFDKRWRCVTKVQVQNATFRFNWRTRLHFQFALVYGIQLHSELTGQISPSVHSISNLRKPVFTATCAVSVFYANWALMRGLHNICST</sequence>
<name>A0A0V0SD95_9BILA</name>
<keyword evidence="2" id="KW-1185">Reference proteome</keyword>
<evidence type="ECO:0000313" key="2">
    <source>
        <dbReference type="Proteomes" id="UP000054630"/>
    </source>
</evidence>
<dbReference type="OrthoDB" id="5920374at2759"/>
<comment type="caution">
    <text evidence="1">The sequence shown here is derived from an EMBL/GenBank/DDBJ whole genome shotgun (WGS) entry which is preliminary data.</text>
</comment>
<dbReference type="EMBL" id="JYDL01000016">
    <property type="protein sequence ID" value="KRX24600.1"/>
    <property type="molecule type" value="Genomic_DNA"/>
</dbReference>
<dbReference type="Proteomes" id="UP000054630">
    <property type="component" value="Unassembled WGS sequence"/>
</dbReference>
<evidence type="ECO:0000313" key="1">
    <source>
        <dbReference type="EMBL" id="KRX24600.1"/>
    </source>
</evidence>